<protein>
    <submittedName>
        <fullName evidence="2">Uncharacterized protein</fullName>
    </submittedName>
</protein>
<dbReference type="RefSeq" id="WP_406645912.1">
    <property type="nucleotide sequence ID" value="NZ_CP123584.1"/>
</dbReference>
<keyword evidence="1" id="KW-0812">Transmembrane</keyword>
<keyword evidence="3" id="KW-1185">Reference proteome</keyword>
<accession>A0ABZ2XUK2</accession>
<evidence type="ECO:0000313" key="3">
    <source>
        <dbReference type="Proteomes" id="UP001623232"/>
    </source>
</evidence>
<reference evidence="2 3" key="1">
    <citation type="submission" date="2023-04" db="EMBL/GenBank/DDBJ databases">
        <title>Complete genome sequence of Alisedimentitalea scapharcae.</title>
        <authorList>
            <person name="Rong J.-C."/>
            <person name="Yi M.-L."/>
            <person name="Zhao Q."/>
        </authorList>
    </citation>
    <scope>NUCLEOTIDE SEQUENCE [LARGE SCALE GENOMIC DNA]</scope>
    <source>
        <strain evidence="2 3">KCTC 42119</strain>
    </source>
</reference>
<feature type="transmembrane region" description="Helical" evidence="1">
    <location>
        <begin position="64"/>
        <end position="82"/>
    </location>
</feature>
<keyword evidence="1" id="KW-1133">Transmembrane helix</keyword>
<dbReference type="EMBL" id="CP123584">
    <property type="protein sequence ID" value="WZK88529.1"/>
    <property type="molecule type" value="Genomic_DNA"/>
</dbReference>
<evidence type="ECO:0000256" key="1">
    <source>
        <dbReference type="SAM" id="Phobius"/>
    </source>
</evidence>
<gene>
    <name evidence="2" type="ORF">QEZ52_18285</name>
</gene>
<organism evidence="2 3">
    <name type="scientific">Aliisedimentitalea scapharcae</name>
    <dbReference type="NCBI Taxonomy" id="1524259"/>
    <lineage>
        <taxon>Bacteria</taxon>
        <taxon>Pseudomonadati</taxon>
        <taxon>Pseudomonadota</taxon>
        <taxon>Alphaproteobacteria</taxon>
        <taxon>Rhodobacterales</taxon>
        <taxon>Roseobacteraceae</taxon>
        <taxon>Aliisedimentitalea</taxon>
    </lineage>
</organism>
<proteinExistence type="predicted"/>
<name>A0ABZ2XUK2_9RHOB</name>
<dbReference type="Proteomes" id="UP001623232">
    <property type="component" value="Chromosome"/>
</dbReference>
<feature type="transmembrane region" description="Helical" evidence="1">
    <location>
        <begin position="94"/>
        <end position="115"/>
    </location>
</feature>
<sequence>MDLLLFFLPGPVVFVVMAFFPKSRGLGVGAVLAAFGVVALHESLPAITGSDAAGNGMASGFRAIGFYSLASGLLFAGGYMLIHRKWRLDDRPWVVRGLVFVAGLIGAAAFFLLLVG</sequence>
<keyword evidence="1" id="KW-0472">Membrane</keyword>
<evidence type="ECO:0000313" key="2">
    <source>
        <dbReference type="EMBL" id="WZK88529.1"/>
    </source>
</evidence>